<dbReference type="SMART" id="SM00479">
    <property type="entry name" value="EXOIII"/>
    <property type="match status" value="1"/>
</dbReference>
<dbReference type="InterPro" id="IPR036420">
    <property type="entry name" value="BRCT_dom_sf"/>
</dbReference>
<name>J9R327_RIEAN</name>
<dbReference type="InterPro" id="IPR036397">
    <property type="entry name" value="RNaseH_sf"/>
</dbReference>
<evidence type="ECO:0000313" key="2">
    <source>
        <dbReference type="EMBL" id="AFR36239.1"/>
    </source>
</evidence>
<dbReference type="Gene3D" id="3.30.420.10">
    <property type="entry name" value="Ribonuclease H-like superfamily/Ribonuclease H"/>
    <property type="match status" value="1"/>
</dbReference>
<keyword evidence="3" id="KW-1185">Reference proteome</keyword>
<dbReference type="GO" id="GO:0003676">
    <property type="term" value="F:nucleic acid binding"/>
    <property type="evidence" value="ECO:0007669"/>
    <property type="project" value="InterPro"/>
</dbReference>
<dbReference type="AlphaFoldDB" id="J9R327"/>
<dbReference type="InterPro" id="IPR012337">
    <property type="entry name" value="RNaseH-like_sf"/>
</dbReference>
<dbReference type="SUPFAM" id="SSF52113">
    <property type="entry name" value="BRCT domain"/>
    <property type="match status" value="1"/>
</dbReference>
<dbReference type="SUPFAM" id="SSF53098">
    <property type="entry name" value="Ribonuclease H-like"/>
    <property type="match status" value="1"/>
</dbReference>
<evidence type="ECO:0000259" key="1">
    <source>
        <dbReference type="PROSITE" id="PS50172"/>
    </source>
</evidence>
<dbReference type="KEGG" id="rag:B739_1647"/>
<dbReference type="PANTHER" id="PTHR30231:SF42">
    <property type="entry name" value="EXONUCLEASE"/>
    <property type="match status" value="1"/>
</dbReference>
<dbReference type="Pfam" id="PF00929">
    <property type="entry name" value="RNase_T"/>
    <property type="match status" value="1"/>
</dbReference>
<dbReference type="CDD" id="cd17748">
    <property type="entry name" value="BRCT_DNA_ligase_like"/>
    <property type="match status" value="1"/>
</dbReference>
<dbReference type="EMBL" id="CP003787">
    <property type="protein sequence ID" value="AFR36239.1"/>
    <property type="molecule type" value="Genomic_DNA"/>
</dbReference>
<evidence type="ECO:0000313" key="3">
    <source>
        <dbReference type="Proteomes" id="UP000006276"/>
    </source>
</evidence>
<dbReference type="Proteomes" id="UP000006276">
    <property type="component" value="Chromosome"/>
</dbReference>
<organism evidence="2 3">
    <name type="scientific">Riemerella anatipestifer RA-CH-1</name>
    <dbReference type="NCBI Taxonomy" id="1228997"/>
    <lineage>
        <taxon>Bacteria</taxon>
        <taxon>Pseudomonadati</taxon>
        <taxon>Bacteroidota</taxon>
        <taxon>Flavobacteriia</taxon>
        <taxon>Flavobacteriales</taxon>
        <taxon>Weeksellaceae</taxon>
        <taxon>Riemerella</taxon>
    </lineage>
</organism>
<dbReference type="PANTHER" id="PTHR30231">
    <property type="entry name" value="DNA POLYMERASE III SUBUNIT EPSILON"/>
    <property type="match status" value="1"/>
</dbReference>
<sequence>MISDKWPYSRFPHHFGGVFVFSLSLPRGKNKLFMNFISIDFETANTHRYSPCSLGLCIVKDSYIIDRKEWLIQPPRNHYNPRNIEIHGITPEMTANQPEFHELWQEIKPYIHNQTILAHNGNNIDKNILLKTLEYYDIPYSEDDFLIVDTLQLSKRLFHNLKSYTLKDICDFLSIPFDETHYHNSLYDATKTAELGIKLNEYFALLPDFSIDYNFSKTKSKAKPTKNILLSDIIANKEVRSISSELINPKTDIEDTSHFFYSKKVVITGTFERFPLRDELAKLLYDVGADINRGISSKTDYVIVGANAGWKKLEQIEKLGIEIIDENKFIELFNL</sequence>
<dbReference type="PATRIC" id="fig|1228997.3.peg.1645"/>
<dbReference type="GO" id="GO:0005829">
    <property type="term" value="C:cytosol"/>
    <property type="evidence" value="ECO:0007669"/>
    <property type="project" value="TreeGrafter"/>
</dbReference>
<reference evidence="2 3" key="1">
    <citation type="submission" date="2012-09" db="EMBL/GenBank/DDBJ databases">
        <title>Riemerella anatipestifer vaccine strains.</title>
        <authorList>
            <person name="Chun C.A."/>
            <person name="Shu W.M."/>
            <person name="Kang Z.D."/>
            <person name="Jia W.X."/>
        </authorList>
    </citation>
    <scope>NUCLEOTIDE SEQUENCE [LARGE SCALE GENOMIC DNA]</scope>
    <source>
        <strain evidence="2 3">RA-CH-1</strain>
    </source>
</reference>
<dbReference type="GO" id="GO:0006259">
    <property type="term" value="P:DNA metabolic process"/>
    <property type="evidence" value="ECO:0007669"/>
    <property type="project" value="UniProtKB-ARBA"/>
</dbReference>
<dbReference type="InterPro" id="IPR013520">
    <property type="entry name" value="Ribonucl_H"/>
</dbReference>
<dbReference type="PROSITE" id="PS50172">
    <property type="entry name" value="BRCT"/>
    <property type="match status" value="1"/>
</dbReference>
<dbReference type="HOGENOM" id="CLU_047806_0_1_10"/>
<dbReference type="Pfam" id="PF00533">
    <property type="entry name" value="BRCT"/>
    <property type="match status" value="1"/>
</dbReference>
<accession>J9R327</accession>
<dbReference type="InterPro" id="IPR001357">
    <property type="entry name" value="BRCT_dom"/>
</dbReference>
<protein>
    <recommendedName>
        <fullName evidence="1">BRCT domain-containing protein</fullName>
    </recommendedName>
</protein>
<feature type="domain" description="BRCT" evidence="1">
    <location>
        <begin position="255"/>
        <end position="335"/>
    </location>
</feature>
<dbReference type="Gene3D" id="3.40.50.10190">
    <property type="entry name" value="BRCT domain"/>
    <property type="match status" value="1"/>
</dbReference>
<gene>
    <name evidence="2" type="ORF">B739_1647</name>
</gene>
<dbReference type="GO" id="GO:0008408">
    <property type="term" value="F:3'-5' exonuclease activity"/>
    <property type="evidence" value="ECO:0007669"/>
    <property type="project" value="TreeGrafter"/>
</dbReference>
<proteinExistence type="predicted"/>
<dbReference type="SMART" id="SM00292">
    <property type="entry name" value="BRCT"/>
    <property type="match status" value="1"/>
</dbReference>